<feature type="chain" id="PRO_5039081081" evidence="1">
    <location>
        <begin position="19"/>
        <end position="192"/>
    </location>
</feature>
<proteinExistence type="predicted"/>
<sequence length="192" mass="21673">MKKILLPIILTLSIALVACNNTTIKHNNSDAKMPYYETLSELEESAEQIIRVKKTDVETPVIKRYEGHLISAWTFSDVEIIDVYKDISDSLKIGDTVSVLENEAYDKETNTVEHVNGYIKMVPGYEYLLFLRGSEDDNGDKYYVSLGLNLGAVSLQNDGREELINTISGESINNETATDKEVISEIRNKYIK</sequence>
<dbReference type="OrthoDB" id="2611907at2"/>
<dbReference type="RefSeq" id="WP_106012110.1">
    <property type="nucleotide sequence ID" value="NZ_CP027226.1"/>
</dbReference>
<evidence type="ECO:0000313" key="3">
    <source>
        <dbReference type="Proteomes" id="UP000237947"/>
    </source>
</evidence>
<evidence type="ECO:0000256" key="1">
    <source>
        <dbReference type="SAM" id="SignalP"/>
    </source>
</evidence>
<name>A0A2S0KM85_9FIRM</name>
<keyword evidence="3" id="KW-1185">Reference proteome</keyword>
<protein>
    <submittedName>
        <fullName evidence="2">Uncharacterized protein</fullName>
    </submittedName>
</protein>
<gene>
    <name evidence="2" type="ORF">C5Q98_02250</name>
</gene>
<dbReference type="PROSITE" id="PS51257">
    <property type="entry name" value="PROKAR_LIPOPROTEIN"/>
    <property type="match status" value="1"/>
</dbReference>
<organism evidence="2 3">
    <name type="scientific">Fastidiosipila sanguinis</name>
    <dbReference type="NCBI Taxonomy" id="236753"/>
    <lineage>
        <taxon>Bacteria</taxon>
        <taxon>Bacillati</taxon>
        <taxon>Bacillota</taxon>
        <taxon>Clostridia</taxon>
        <taxon>Eubacteriales</taxon>
        <taxon>Oscillospiraceae</taxon>
        <taxon>Fastidiosipila</taxon>
    </lineage>
</organism>
<reference evidence="3" key="1">
    <citation type="submission" date="2018-02" db="EMBL/GenBank/DDBJ databases">
        <authorList>
            <person name="Holder M.E."/>
            <person name="Ajami N.J."/>
            <person name="Petrosino J.F."/>
        </authorList>
    </citation>
    <scope>NUCLEOTIDE SEQUENCE [LARGE SCALE GENOMIC DNA]</scope>
    <source>
        <strain evidence="3">CCUG 47711</strain>
    </source>
</reference>
<feature type="signal peptide" evidence="1">
    <location>
        <begin position="1"/>
        <end position="18"/>
    </location>
</feature>
<dbReference type="AlphaFoldDB" id="A0A2S0KM85"/>
<dbReference type="KEGG" id="fsa:C5Q98_02250"/>
<dbReference type="EMBL" id="CP027226">
    <property type="protein sequence ID" value="AVM42124.1"/>
    <property type="molecule type" value="Genomic_DNA"/>
</dbReference>
<keyword evidence="1" id="KW-0732">Signal</keyword>
<dbReference type="Proteomes" id="UP000237947">
    <property type="component" value="Chromosome"/>
</dbReference>
<accession>A0A2S0KM85</accession>
<evidence type="ECO:0000313" key="2">
    <source>
        <dbReference type="EMBL" id="AVM42124.1"/>
    </source>
</evidence>